<dbReference type="Proteomes" id="UP001620626">
    <property type="component" value="Unassembled WGS sequence"/>
</dbReference>
<evidence type="ECO:0000256" key="2">
    <source>
        <dbReference type="SAM" id="Phobius"/>
    </source>
</evidence>
<sequence length="229" mass="24155">MTFPSSPSAVFLLLPVHLLLMLISAVVFIIFSQCCGCCKKKQNGEALPPPPPQFTMVGGVPVALAPGQTAAVGVQFVPKNDSKYETLASLDANIFVKSGSPQPAPKEFQSKVAGSKFAPTPNPQQAKAGGSQFVPKHDPKYETLARVDPNIFVKNAPPAAASAAPKPQQSKAPQQLVKDSKYQTLAGLDANIFVKNAPATPAKAAPQAPVKDSKYQTLAGLDHNIFVKK</sequence>
<keyword evidence="4" id="KW-1185">Reference proteome</keyword>
<feature type="region of interest" description="Disordered" evidence="1">
    <location>
        <begin position="105"/>
        <end position="137"/>
    </location>
</feature>
<comment type="caution">
    <text evidence="3">The sequence shown here is derived from an EMBL/GenBank/DDBJ whole genome shotgun (WGS) entry which is preliminary data.</text>
</comment>
<reference evidence="3 4" key="1">
    <citation type="submission" date="2024-10" db="EMBL/GenBank/DDBJ databases">
        <authorList>
            <person name="Kim D."/>
        </authorList>
    </citation>
    <scope>NUCLEOTIDE SEQUENCE [LARGE SCALE GENOMIC DNA]</scope>
    <source>
        <strain evidence="3">BH-2024</strain>
    </source>
</reference>
<protein>
    <submittedName>
        <fullName evidence="3">Uncharacterized protein</fullName>
    </submittedName>
</protein>
<organism evidence="3 4">
    <name type="scientific">Heterodera trifolii</name>
    <dbReference type="NCBI Taxonomy" id="157864"/>
    <lineage>
        <taxon>Eukaryota</taxon>
        <taxon>Metazoa</taxon>
        <taxon>Ecdysozoa</taxon>
        <taxon>Nematoda</taxon>
        <taxon>Chromadorea</taxon>
        <taxon>Rhabditida</taxon>
        <taxon>Tylenchina</taxon>
        <taxon>Tylenchomorpha</taxon>
        <taxon>Tylenchoidea</taxon>
        <taxon>Heteroderidae</taxon>
        <taxon>Heteroderinae</taxon>
        <taxon>Heterodera</taxon>
    </lineage>
</organism>
<evidence type="ECO:0000313" key="4">
    <source>
        <dbReference type="Proteomes" id="UP001620626"/>
    </source>
</evidence>
<proteinExistence type="predicted"/>
<name>A0ABD2IW74_9BILA</name>
<accession>A0ABD2IW74</accession>
<dbReference type="EMBL" id="JBICBT010001110">
    <property type="protein sequence ID" value="KAL3082427.1"/>
    <property type="molecule type" value="Genomic_DNA"/>
</dbReference>
<keyword evidence="2" id="KW-0472">Membrane</keyword>
<evidence type="ECO:0000256" key="1">
    <source>
        <dbReference type="SAM" id="MobiDB-lite"/>
    </source>
</evidence>
<feature type="transmembrane region" description="Helical" evidence="2">
    <location>
        <begin position="12"/>
        <end position="31"/>
    </location>
</feature>
<dbReference type="AlphaFoldDB" id="A0ABD2IW74"/>
<gene>
    <name evidence="3" type="ORF">niasHT_038493</name>
</gene>
<keyword evidence="2" id="KW-1133">Transmembrane helix</keyword>
<evidence type="ECO:0000313" key="3">
    <source>
        <dbReference type="EMBL" id="KAL3082427.1"/>
    </source>
</evidence>
<keyword evidence="2" id="KW-0812">Transmembrane</keyword>